<evidence type="ECO:0000256" key="3">
    <source>
        <dbReference type="ARBA" id="ARBA00023125"/>
    </source>
</evidence>
<keyword evidence="2 4" id="KW-0694">RNA-binding</keyword>
<name>A0A1M7YG83_9BACT</name>
<dbReference type="PIRSF" id="PIRSF016821">
    <property type="entry name" value="HSP15"/>
    <property type="match status" value="1"/>
</dbReference>
<dbReference type="GO" id="GO:0043023">
    <property type="term" value="F:ribosomal large subunit binding"/>
    <property type="evidence" value="ECO:0007669"/>
    <property type="project" value="InterPro"/>
</dbReference>
<evidence type="ECO:0000313" key="7">
    <source>
        <dbReference type="Proteomes" id="UP000184603"/>
    </source>
</evidence>
<evidence type="ECO:0000256" key="1">
    <source>
        <dbReference type="ARBA" id="ARBA00008396"/>
    </source>
</evidence>
<comment type="similarity">
    <text evidence="1">Belongs to the HSP15 family.</text>
</comment>
<gene>
    <name evidence="6" type="ORF">SAMN02745220_04116</name>
</gene>
<dbReference type="GO" id="GO:0034605">
    <property type="term" value="P:cellular response to heat"/>
    <property type="evidence" value="ECO:0007669"/>
    <property type="project" value="InterPro"/>
</dbReference>
<dbReference type="InterPro" id="IPR036986">
    <property type="entry name" value="S4_RNA-bd_sf"/>
</dbReference>
<dbReference type="OrthoDB" id="9797176at2"/>
<evidence type="ECO:0000313" key="6">
    <source>
        <dbReference type="EMBL" id="SHO51645.1"/>
    </source>
</evidence>
<dbReference type="STRING" id="1121416.SAMN02745220_04116"/>
<dbReference type="PROSITE" id="PS50889">
    <property type="entry name" value="S4"/>
    <property type="match status" value="1"/>
</dbReference>
<evidence type="ECO:0000256" key="4">
    <source>
        <dbReference type="PROSITE-ProRule" id="PRU00182"/>
    </source>
</evidence>
<dbReference type="GO" id="GO:0003677">
    <property type="term" value="F:DNA binding"/>
    <property type="evidence" value="ECO:0007669"/>
    <property type="project" value="UniProtKB-KW"/>
</dbReference>
<accession>A0A1M7YG83</accession>
<dbReference type="SMART" id="SM00363">
    <property type="entry name" value="S4"/>
    <property type="match status" value="1"/>
</dbReference>
<dbReference type="CDD" id="cd00165">
    <property type="entry name" value="S4"/>
    <property type="match status" value="1"/>
</dbReference>
<dbReference type="RefSeq" id="WP_073615544.1">
    <property type="nucleotide sequence ID" value="NZ_FRFE01000027.1"/>
</dbReference>
<proteinExistence type="inferred from homology"/>
<dbReference type="AlphaFoldDB" id="A0A1M7YG83"/>
<evidence type="ECO:0000256" key="2">
    <source>
        <dbReference type="ARBA" id="ARBA00022884"/>
    </source>
</evidence>
<dbReference type="SUPFAM" id="SSF55174">
    <property type="entry name" value="Alpha-L RNA-binding motif"/>
    <property type="match status" value="1"/>
</dbReference>
<dbReference type="EMBL" id="FRFE01000027">
    <property type="protein sequence ID" value="SHO51645.1"/>
    <property type="molecule type" value="Genomic_DNA"/>
</dbReference>
<sequence>MNDSTDGIRLDKWLWAARFFKTRSLASQAVTGGKVHLNGARIKPSRIVKVNDKLDISKGPYTFKVQVLAISAYRRPAAEARLLYDESEESIRDREQQRELNRLMNAGHSAPVTRPGKRDRRKIKAFIRKD</sequence>
<dbReference type="Pfam" id="PF01479">
    <property type="entry name" value="S4"/>
    <property type="match status" value="1"/>
</dbReference>
<keyword evidence="3" id="KW-0238">DNA-binding</keyword>
<dbReference type="GO" id="GO:0003727">
    <property type="term" value="F:single-stranded RNA binding"/>
    <property type="evidence" value="ECO:0007669"/>
    <property type="project" value="InterPro"/>
</dbReference>
<organism evidence="6 7">
    <name type="scientific">Desulfopila aestuarii DSM 18488</name>
    <dbReference type="NCBI Taxonomy" id="1121416"/>
    <lineage>
        <taxon>Bacteria</taxon>
        <taxon>Pseudomonadati</taxon>
        <taxon>Thermodesulfobacteriota</taxon>
        <taxon>Desulfobulbia</taxon>
        <taxon>Desulfobulbales</taxon>
        <taxon>Desulfocapsaceae</taxon>
        <taxon>Desulfopila</taxon>
    </lineage>
</organism>
<keyword evidence="7" id="KW-1185">Reference proteome</keyword>
<keyword evidence="6" id="KW-0346">Stress response</keyword>
<reference evidence="6 7" key="1">
    <citation type="submission" date="2016-12" db="EMBL/GenBank/DDBJ databases">
        <authorList>
            <person name="Song W.-J."/>
            <person name="Kurnit D.M."/>
        </authorList>
    </citation>
    <scope>NUCLEOTIDE SEQUENCE [LARGE SCALE GENOMIC DNA]</scope>
    <source>
        <strain evidence="6 7">DSM 18488</strain>
    </source>
</reference>
<dbReference type="InterPro" id="IPR025708">
    <property type="entry name" value="HSP15"/>
</dbReference>
<feature type="domain" description="RNA-binding S4" evidence="5">
    <location>
        <begin position="8"/>
        <end position="69"/>
    </location>
</feature>
<dbReference type="Proteomes" id="UP000184603">
    <property type="component" value="Unassembled WGS sequence"/>
</dbReference>
<evidence type="ECO:0000259" key="5">
    <source>
        <dbReference type="SMART" id="SM00363"/>
    </source>
</evidence>
<protein>
    <submittedName>
        <fullName evidence="6">Ribosome-associated heat shock protein Hsp15</fullName>
    </submittedName>
</protein>
<dbReference type="Gene3D" id="3.10.290.10">
    <property type="entry name" value="RNA-binding S4 domain"/>
    <property type="match status" value="1"/>
</dbReference>
<dbReference type="InterPro" id="IPR002942">
    <property type="entry name" value="S4_RNA-bd"/>
</dbReference>